<comment type="caution">
    <text evidence="2">The sequence shown here is derived from an EMBL/GenBank/DDBJ whole genome shotgun (WGS) entry which is preliminary data.</text>
</comment>
<evidence type="ECO:0000256" key="1">
    <source>
        <dbReference type="SAM" id="SignalP"/>
    </source>
</evidence>
<dbReference type="SUPFAM" id="SSF81853">
    <property type="entry name" value="Family 10 polysaccharide lyase"/>
    <property type="match status" value="1"/>
</dbReference>
<accession>A0A8I1IWZ2</accession>
<organism evidence="2 3">
    <name type="scientific">Paenibacillus polymyxa</name>
    <name type="common">Bacillus polymyxa</name>
    <dbReference type="NCBI Taxonomy" id="1406"/>
    <lineage>
        <taxon>Bacteria</taxon>
        <taxon>Bacillati</taxon>
        <taxon>Bacillota</taxon>
        <taxon>Bacilli</taxon>
        <taxon>Bacillales</taxon>
        <taxon>Paenibacillaceae</taxon>
        <taxon>Paenibacillus</taxon>
    </lineage>
</organism>
<dbReference type="EC" id="4.2.2.2" evidence="2"/>
<keyword evidence="1" id="KW-0732">Signal</keyword>
<reference evidence="2" key="1">
    <citation type="submission" date="2020-12" db="EMBL/GenBank/DDBJ databases">
        <title>Paenibacillus polymyxa LMG 27872: a double-edged sword.</title>
        <authorList>
            <person name="Langendries S."/>
            <person name="Garcia Mendez S."/>
            <person name="Beirinckx S."/>
            <person name="Viaene T."/>
            <person name="Baeyen S."/>
            <person name="Goeminne G."/>
            <person name="Willems A."/>
            <person name="Debode J."/>
            <person name="Goormachtig S."/>
        </authorList>
    </citation>
    <scope>NUCLEOTIDE SEQUENCE</scope>
    <source>
        <strain evidence="2">LMG 27872</strain>
    </source>
</reference>
<evidence type="ECO:0000313" key="3">
    <source>
        <dbReference type="Proteomes" id="UP000650605"/>
    </source>
</evidence>
<name>A0A8I1IWZ2_PAEPO</name>
<dbReference type="Gene3D" id="1.50.10.20">
    <property type="match status" value="1"/>
</dbReference>
<proteinExistence type="predicted"/>
<dbReference type="NCBIfam" id="TIGR02474">
    <property type="entry name" value="pec_lyase"/>
    <property type="match status" value="1"/>
</dbReference>
<dbReference type="AlphaFoldDB" id="A0A8I1IWZ2"/>
<feature type="signal peptide" evidence="1">
    <location>
        <begin position="1"/>
        <end position="32"/>
    </location>
</feature>
<sequence>MKKKMCPTVKMIALSSLAITVTSGLLSPSWAAAQEIVPATYDSVRESATASYELTTDSAVGRDVYGDDVNSGVLDREQLFGLSAVAKPTAVVNTDSILNKMRDFSKFSTGNTSKDTTLALNIVSWQLPHGGFFKAMEKNYKSKWDGKAARSTWKSKDGVELGTFDNEATTTEIRFLADVYKKTKNKDIKISVQKAVDFVLTSQYSSGGWPQVYPKRGNYSDAVTYNDDAMVRVMVLADDIVNKKQPFDSDILDNSYRSRLQQALNKGIQYTIKSQIVNNGTPTIWGAQHDPATYASVEARAFELPSKTTTESVGITAFLMSQPQTAEVKKAAQSALKWFDANRIDGMKYNRQGPEFFQKDASSVMWYRFYNVEDNKYFFSDRDGKKYTDIMKISEERRLGYAWAGSQAKSLLKLASDSGYYKLSKPLPQ</sequence>
<gene>
    <name evidence="2" type="primary">pelA</name>
    <name evidence="2" type="ORF">JDW19_00370</name>
</gene>
<dbReference type="Proteomes" id="UP000650605">
    <property type="component" value="Unassembled WGS sequence"/>
</dbReference>
<dbReference type="GO" id="GO:0030570">
    <property type="term" value="F:pectate lyase activity"/>
    <property type="evidence" value="ECO:0007669"/>
    <property type="project" value="UniProtKB-EC"/>
</dbReference>
<protein>
    <submittedName>
        <fullName evidence="2">Pectate lyase</fullName>
        <ecNumber evidence="2">4.2.2.2</ecNumber>
    </submittedName>
</protein>
<dbReference type="Pfam" id="PF09492">
    <property type="entry name" value="Pec_lyase"/>
    <property type="match status" value="1"/>
</dbReference>
<feature type="chain" id="PRO_5039073037" evidence="1">
    <location>
        <begin position="33"/>
        <end position="429"/>
    </location>
</feature>
<evidence type="ECO:0000313" key="2">
    <source>
        <dbReference type="EMBL" id="MBM0631594.1"/>
    </source>
</evidence>
<dbReference type="EMBL" id="JAEHFQ010000001">
    <property type="protein sequence ID" value="MBM0631594.1"/>
    <property type="molecule type" value="Genomic_DNA"/>
</dbReference>
<dbReference type="InterPro" id="IPR012669">
    <property type="entry name" value="Pectate_lyase"/>
</dbReference>
<dbReference type="RefSeq" id="WP_029516619.1">
    <property type="nucleotide sequence ID" value="NZ_ALJV01000105.1"/>
</dbReference>
<keyword evidence="2" id="KW-0456">Lyase</keyword>